<feature type="compositionally biased region" description="Basic and acidic residues" evidence="7">
    <location>
        <begin position="1045"/>
        <end position="1057"/>
    </location>
</feature>
<feature type="region of interest" description="Disordered" evidence="7">
    <location>
        <begin position="84"/>
        <end position="197"/>
    </location>
</feature>
<dbReference type="PROSITE" id="PS51059">
    <property type="entry name" value="PARP_CATALYTIC"/>
    <property type="match status" value="1"/>
</dbReference>
<evidence type="ECO:0000313" key="12">
    <source>
        <dbReference type="Proteomes" id="UP001195483"/>
    </source>
</evidence>
<dbReference type="InterPro" id="IPR037197">
    <property type="entry name" value="WWE_dom_sf"/>
</dbReference>
<dbReference type="InterPro" id="IPR012677">
    <property type="entry name" value="Nucleotide-bd_a/b_plait_sf"/>
</dbReference>
<dbReference type="CDD" id="cd01439">
    <property type="entry name" value="TCCD_inducible_PARP_like"/>
    <property type="match status" value="1"/>
</dbReference>
<dbReference type="PANTHER" id="PTHR14453:SF102">
    <property type="entry name" value="PROTEIN MONO-ADP-RIBOSYLTRANSFERASE PARP14-LIKE"/>
    <property type="match status" value="1"/>
</dbReference>
<dbReference type="Gene3D" id="3.30.720.50">
    <property type="match status" value="1"/>
</dbReference>
<feature type="region of interest" description="Disordered" evidence="7">
    <location>
        <begin position="316"/>
        <end position="356"/>
    </location>
</feature>
<dbReference type="GO" id="GO:1990404">
    <property type="term" value="F:NAD+-protein mono-ADP-ribosyltransferase activity"/>
    <property type="evidence" value="ECO:0007669"/>
    <property type="project" value="TreeGrafter"/>
</dbReference>
<evidence type="ECO:0000256" key="1">
    <source>
        <dbReference type="ARBA" id="ARBA00004123"/>
    </source>
</evidence>
<feature type="region of interest" description="Disordered" evidence="7">
    <location>
        <begin position="438"/>
        <end position="481"/>
    </location>
</feature>
<evidence type="ECO:0000256" key="4">
    <source>
        <dbReference type="ARBA" id="ARBA00023027"/>
    </source>
</evidence>
<dbReference type="Gene3D" id="3.40.220.10">
    <property type="entry name" value="Leucine Aminopeptidase, subunit E, domain 1"/>
    <property type="match status" value="3"/>
</dbReference>
<protein>
    <recommendedName>
        <fullName evidence="6">Poly [ADP-ribose] polymerase</fullName>
        <shortName evidence="6">PARP</shortName>
        <ecNumber evidence="6">2.4.2.-</ecNumber>
    </recommendedName>
</protein>
<dbReference type="GO" id="GO:0070212">
    <property type="term" value="P:protein poly-ADP-ribosylation"/>
    <property type="evidence" value="ECO:0007669"/>
    <property type="project" value="TreeGrafter"/>
</dbReference>
<feature type="compositionally biased region" description="Basic and acidic residues" evidence="7">
    <location>
        <begin position="527"/>
        <end position="541"/>
    </location>
</feature>
<name>A0AAE0STL5_9BIVA</name>
<keyword evidence="12" id="KW-1185">Reference proteome</keyword>
<dbReference type="Pfam" id="PF23085">
    <property type="entry name" value="RRM_PARP14_3"/>
    <property type="match status" value="1"/>
</dbReference>
<feature type="compositionally biased region" description="Basic and acidic residues" evidence="7">
    <location>
        <begin position="648"/>
        <end position="661"/>
    </location>
</feature>
<comment type="subcellular location">
    <subcellularLocation>
        <location evidence="1">Nucleus</location>
    </subcellularLocation>
</comment>
<accession>A0AAE0STL5</accession>
<proteinExistence type="predicted"/>
<evidence type="ECO:0000256" key="5">
    <source>
        <dbReference type="ARBA" id="ARBA00023242"/>
    </source>
</evidence>
<dbReference type="InterPro" id="IPR002589">
    <property type="entry name" value="Macro_dom"/>
</dbReference>
<evidence type="ECO:0000256" key="3">
    <source>
        <dbReference type="ARBA" id="ARBA00022679"/>
    </source>
</evidence>
<feature type="compositionally biased region" description="Basic and acidic residues" evidence="7">
    <location>
        <begin position="88"/>
        <end position="105"/>
    </location>
</feature>
<evidence type="ECO:0000256" key="2">
    <source>
        <dbReference type="ARBA" id="ARBA00022676"/>
    </source>
</evidence>
<feature type="compositionally biased region" description="Basic and acidic residues" evidence="7">
    <location>
        <begin position="1074"/>
        <end position="1096"/>
    </location>
</feature>
<feature type="compositionally biased region" description="Low complexity" evidence="7">
    <location>
        <begin position="56"/>
        <end position="71"/>
    </location>
</feature>
<dbReference type="PANTHER" id="PTHR14453">
    <property type="entry name" value="PARP/ZINC FINGER CCCH TYPE DOMAIN CONTAINING PROTEIN"/>
    <property type="match status" value="1"/>
</dbReference>
<feature type="domain" description="Macro" evidence="10">
    <location>
        <begin position="1958"/>
        <end position="2141"/>
    </location>
</feature>
<dbReference type="GO" id="GO:0003950">
    <property type="term" value="F:NAD+ poly-ADP-ribosyltransferase activity"/>
    <property type="evidence" value="ECO:0007669"/>
    <property type="project" value="UniProtKB-UniRule"/>
</dbReference>
<dbReference type="InterPro" id="IPR052056">
    <property type="entry name" value="Mono-ARTD/PARP"/>
</dbReference>
<feature type="compositionally biased region" description="Low complexity" evidence="7">
    <location>
        <begin position="958"/>
        <end position="974"/>
    </location>
</feature>
<keyword evidence="5" id="KW-0539">Nucleus</keyword>
<dbReference type="SUPFAM" id="SSF52949">
    <property type="entry name" value="Macro domain-like"/>
    <property type="match status" value="3"/>
</dbReference>
<feature type="compositionally biased region" description="Basic and acidic residues" evidence="7">
    <location>
        <begin position="160"/>
        <end position="187"/>
    </location>
</feature>
<dbReference type="Pfam" id="PF00644">
    <property type="entry name" value="PARP"/>
    <property type="match status" value="1"/>
</dbReference>
<dbReference type="PROSITE" id="PS51154">
    <property type="entry name" value="MACRO"/>
    <property type="match status" value="3"/>
</dbReference>
<keyword evidence="3 6" id="KW-0808">Transferase</keyword>
<keyword evidence="2 6" id="KW-0328">Glycosyltransferase</keyword>
<feature type="domain" description="WWE" evidence="8">
    <location>
        <begin position="2491"/>
        <end position="2574"/>
    </location>
</feature>
<dbReference type="Proteomes" id="UP001195483">
    <property type="component" value="Unassembled WGS sequence"/>
</dbReference>
<dbReference type="InterPro" id="IPR004170">
    <property type="entry name" value="WWE_dom"/>
</dbReference>
<feature type="region of interest" description="Disordered" evidence="7">
    <location>
        <begin position="498"/>
        <end position="705"/>
    </location>
</feature>
<feature type="compositionally biased region" description="Polar residues" evidence="7">
    <location>
        <begin position="769"/>
        <end position="789"/>
    </location>
</feature>
<feature type="compositionally biased region" description="Polar residues" evidence="7">
    <location>
        <begin position="815"/>
        <end position="827"/>
    </location>
</feature>
<dbReference type="Gene3D" id="3.30.70.330">
    <property type="match status" value="1"/>
</dbReference>
<dbReference type="EC" id="2.4.2.-" evidence="6"/>
<feature type="compositionally biased region" description="Basic and acidic residues" evidence="7">
    <location>
        <begin position="986"/>
        <end position="1015"/>
    </location>
</feature>
<evidence type="ECO:0000313" key="11">
    <source>
        <dbReference type="EMBL" id="KAK3597792.1"/>
    </source>
</evidence>
<feature type="compositionally biased region" description="Polar residues" evidence="7">
    <location>
        <begin position="669"/>
        <end position="678"/>
    </location>
</feature>
<evidence type="ECO:0000259" key="8">
    <source>
        <dbReference type="PROSITE" id="PS50918"/>
    </source>
</evidence>
<dbReference type="InterPro" id="IPR012317">
    <property type="entry name" value="Poly(ADP-ribose)pol_cat_dom"/>
</dbReference>
<feature type="domain" description="Macro" evidence="10">
    <location>
        <begin position="1764"/>
        <end position="1948"/>
    </location>
</feature>
<dbReference type="SMART" id="SM00506">
    <property type="entry name" value="A1pp"/>
    <property type="match status" value="3"/>
</dbReference>
<feature type="compositionally biased region" description="Polar residues" evidence="7">
    <location>
        <begin position="929"/>
        <end position="944"/>
    </location>
</feature>
<feature type="domain" description="Macro" evidence="10">
    <location>
        <begin position="2171"/>
        <end position="2349"/>
    </location>
</feature>
<evidence type="ECO:0000259" key="10">
    <source>
        <dbReference type="PROSITE" id="PS51154"/>
    </source>
</evidence>
<dbReference type="GO" id="GO:0005737">
    <property type="term" value="C:cytoplasm"/>
    <property type="evidence" value="ECO:0007669"/>
    <property type="project" value="TreeGrafter"/>
</dbReference>
<dbReference type="EMBL" id="JAEAOA010000432">
    <property type="protein sequence ID" value="KAK3597792.1"/>
    <property type="molecule type" value="Genomic_DNA"/>
</dbReference>
<feature type="compositionally biased region" description="Polar residues" evidence="7">
    <location>
        <begin position="188"/>
        <end position="197"/>
    </location>
</feature>
<dbReference type="InterPro" id="IPR057044">
    <property type="entry name" value="PARP14_KH_1"/>
</dbReference>
<evidence type="ECO:0000256" key="6">
    <source>
        <dbReference type="RuleBase" id="RU362114"/>
    </source>
</evidence>
<feature type="region of interest" description="Disordered" evidence="7">
    <location>
        <begin position="26"/>
        <end position="71"/>
    </location>
</feature>
<dbReference type="SUPFAM" id="SSF56399">
    <property type="entry name" value="ADP-ribosylation"/>
    <property type="match status" value="1"/>
</dbReference>
<feature type="compositionally biased region" description="Polar residues" evidence="7">
    <location>
        <begin position="1025"/>
        <end position="1034"/>
    </location>
</feature>
<dbReference type="Pfam" id="PF01661">
    <property type="entry name" value="Macro"/>
    <property type="match status" value="3"/>
</dbReference>
<reference evidence="11" key="1">
    <citation type="journal article" date="2021" name="Genome Biol. Evol.">
        <title>A High-Quality Reference Genome for a Parasitic Bivalve with Doubly Uniparental Inheritance (Bivalvia: Unionida).</title>
        <authorList>
            <person name="Smith C.H."/>
        </authorList>
    </citation>
    <scope>NUCLEOTIDE SEQUENCE</scope>
    <source>
        <strain evidence="11">CHS0354</strain>
    </source>
</reference>
<evidence type="ECO:0000256" key="7">
    <source>
        <dbReference type="SAM" id="MobiDB-lite"/>
    </source>
</evidence>
<dbReference type="SUPFAM" id="SSF117839">
    <property type="entry name" value="WWE domain"/>
    <property type="match status" value="1"/>
</dbReference>
<comment type="caution">
    <text evidence="11">The sequence shown here is derived from an EMBL/GenBank/DDBJ whole genome shotgun (WGS) entry which is preliminary data.</text>
</comment>
<dbReference type="GO" id="GO:0005634">
    <property type="term" value="C:nucleus"/>
    <property type="evidence" value="ECO:0007669"/>
    <property type="project" value="UniProtKB-SubCell"/>
</dbReference>
<dbReference type="Gene3D" id="3.90.228.10">
    <property type="match status" value="1"/>
</dbReference>
<dbReference type="PROSITE" id="PS50918">
    <property type="entry name" value="WWE"/>
    <property type="match status" value="1"/>
</dbReference>
<feature type="compositionally biased region" description="Acidic residues" evidence="7">
    <location>
        <begin position="29"/>
        <end position="46"/>
    </location>
</feature>
<feature type="compositionally biased region" description="Polar residues" evidence="7">
    <location>
        <begin position="114"/>
        <end position="123"/>
    </location>
</feature>
<evidence type="ECO:0000259" key="9">
    <source>
        <dbReference type="PROSITE" id="PS51059"/>
    </source>
</evidence>
<reference evidence="11" key="2">
    <citation type="journal article" date="2021" name="Genome Biol. Evol.">
        <title>Developing a high-quality reference genome for a parasitic bivalve with doubly uniparental inheritance (Bivalvia: Unionida).</title>
        <authorList>
            <person name="Smith C.H."/>
        </authorList>
    </citation>
    <scope>NUCLEOTIDE SEQUENCE</scope>
    <source>
        <strain evidence="11">CHS0354</strain>
        <tissue evidence="11">Mantle</tissue>
    </source>
</reference>
<feature type="compositionally biased region" description="Polar residues" evidence="7">
    <location>
        <begin position="1058"/>
        <end position="1071"/>
    </location>
</feature>
<dbReference type="GO" id="GO:0010629">
    <property type="term" value="P:negative regulation of gene expression"/>
    <property type="evidence" value="ECO:0007669"/>
    <property type="project" value="TreeGrafter"/>
</dbReference>
<feature type="compositionally biased region" description="Basic and acidic residues" evidence="7">
    <location>
        <begin position="471"/>
        <end position="481"/>
    </location>
</feature>
<feature type="domain" description="PARP catalytic" evidence="9">
    <location>
        <begin position="2584"/>
        <end position="2800"/>
    </location>
</feature>
<organism evidence="11 12">
    <name type="scientific">Potamilus streckersoni</name>
    <dbReference type="NCBI Taxonomy" id="2493646"/>
    <lineage>
        <taxon>Eukaryota</taxon>
        <taxon>Metazoa</taxon>
        <taxon>Spiralia</taxon>
        <taxon>Lophotrochozoa</taxon>
        <taxon>Mollusca</taxon>
        <taxon>Bivalvia</taxon>
        <taxon>Autobranchia</taxon>
        <taxon>Heteroconchia</taxon>
        <taxon>Palaeoheterodonta</taxon>
        <taxon>Unionida</taxon>
        <taxon>Unionoidea</taxon>
        <taxon>Unionidae</taxon>
        <taxon>Ambleminae</taxon>
        <taxon>Lampsilini</taxon>
        <taxon>Potamilus</taxon>
    </lineage>
</organism>
<feature type="region of interest" description="Disordered" evidence="7">
    <location>
        <begin position="718"/>
        <end position="837"/>
    </location>
</feature>
<reference evidence="11" key="3">
    <citation type="submission" date="2023-05" db="EMBL/GenBank/DDBJ databases">
        <authorList>
            <person name="Smith C.H."/>
        </authorList>
    </citation>
    <scope>NUCLEOTIDE SEQUENCE</scope>
    <source>
        <strain evidence="11">CHS0354</strain>
        <tissue evidence="11">Mantle</tissue>
    </source>
</reference>
<feature type="region of interest" description="Disordered" evidence="7">
    <location>
        <begin position="909"/>
        <end position="1100"/>
    </location>
</feature>
<dbReference type="Pfam" id="PF23084">
    <property type="entry name" value="KH_PARP14_1"/>
    <property type="match status" value="1"/>
</dbReference>
<dbReference type="InterPro" id="IPR043472">
    <property type="entry name" value="Macro_dom-like"/>
</dbReference>
<dbReference type="GO" id="GO:0003714">
    <property type="term" value="F:transcription corepressor activity"/>
    <property type="evidence" value="ECO:0007669"/>
    <property type="project" value="TreeGrafter"/>
</dbReference>
<gene>
    <name evidence="11" type="ORF">CHS0354_006160</name>
</gene>
<sequence length="2800" mass="316391">MKNWAGHHNAIVLQDLLSCLNSPIVMESDSSDDEQYDTSDNSESDDQVNQMSFHNELNSSSESSDEVSGQESIRGIFKFGKLTSSSKVSEKENEEFHLGKAKEENSSEGDEDVNLQTLELPSDQSEETVLHSSVTDNSAKVVGWTPGRDSTDGTEEIDSIDSRDDSNMKADEKVDTTDTLEEKETLRENMNSSHMSPSYMSGLEGNADESFQQRANDTDKTYQIDDSLSIMESFVILNSEPTSALSFVVNDQMGEIEQSFQEATQIPSLEGFEQSFEICDESGSIYENIENMKVISPNSKDTIITPLSIHGKSTKDTIMDMSQPSPAEVHEEKVKKRPPPVAPKPSKEKQKLNGSQVQSILIMEDLAPNKTAEEQCFKETEQKPVIRQPFEIKDSAQESSQLEMEMVDIVKEEKNESVAEGNSLPMESFSIVASEENVASKIDDEKQISEGCIQSDDEETADAEKRHKKDAKIDAIEHNSQYEKEICDSVQQPLIESHVYDTKQSLQEDDTEERPLNDTKIATVEKNPQDSKDNAEERPQKEIQLQYAEQENSSKKVSDMLKIFESNPVEDTTGKDAHGELYNIKSFQGENEPMTRVPELPPVPKRRGNIVLKPNKQPTAEPKPVKKFNSEESQLEQSEVPELSLPHETQKDDNNESKSPNEIKVTLPPLTQKNQVTAESVKPENPEDGDSQYSGPPTPPPKGIAVMESLKHIKLERESLESLELTRPPTPPPKSLVLMKTYKPEAQPCVTSEATVAQPPPLPPKRFLDQSTSKSPQSMHSSSTGQLHDQQGPDLPNWQERPSLQTLHLQEDMSGAQSSSGHWTRQGSEGGMQMPSLLDGQQNLIHGTYCQPNWSTGDSGHPARQPVYPVQQPYGPWRPPPMPHGPHSQYWQPWMGFYPGYGHQFPPGMQQGHFPSMNSGRSLYRPPFVSSQEPPSGQTYKTVENQNQHLQEEHKQQQHQQKQQMHQHHQQQQQPRSQIPEGKASGQDKHAEPDKKQEERQKEKNKEMKKEKVEPVKTTVKPSKISKTSGTSKVSTDEENNEYATSKRDKEKKDVTSPKRTSQDVVRSSPQPAMRKEEHRQEKEAKDAHTKSEKIPSKPGYTMVIGLSENTSHDNLLNFMEGKSGSDVKEIVYGPRRENAVVIFEKKPDCVHFQEKVSKKKLDGRVLEVFDMPPPTSIILSTKDPKEFSTDTLTFHFESKKYGGAELVEDGIKITEDGCYIMTFTDSDSIERVCAIQHNVENIPLNVSPYYQFKKWMAWNTAIHGINIPEPFSCEVDPVLVGYLQSFPRAMKSVQMAMMEMHAGIELQADTVLVTCLITPEVKGCRKLVTSWRKDAKEKWDKFLSSTFRIEKISIMSDIWKDCMNIVKALIKGKEVMLVEKEIQHYIQLVGFDDEVKTTYEEVMEKKKKLERIRSIGTETMSLKSAAKKRLLDRDGIFQRLITQFSDFDVYFEQSSEEIVLSGVPEDRSIAKLQIYEELRKFDEPFVIQDSTGHFSQFIKEGAPRKYIIKEFDKNSLIVDWDVNIENGHVSVYCIPAHSGQHVANEMKKMVRESNIPLSHAEQCFVTSEEWMMYQAEAGSKCDGLVHIVVNNDLKNVIWISMDGLYADILDDLKDFIKKNTVLEEMIQCDPVIRKFMQVFWKQEDYKEIEKNSRDKHLQLTWQGDRLMVKGTVEGIKNAKELWKEKTCKIISKTHTLKRIGIKEVLMSEEQKGTFEDLKREHRCLIQTENLDLPSRKGISRDAEMDEGDRIYDTINESLILETHRRGPYTCQNGLTISLTKGQLAEQKVDVIVCATSPDLNLNSGAASKSLLQRGGQSLQDECKINHAEKIQEGDVVDISGGELLCAKVYLTALPDWRKSNDGQTLRDVVIHCLEKAHKDSKTSIAFAAMGTGQLHYPHHDVARLMYDACISYDNKNPKSSVKKVHFVLFEKDNDSIRAFEKEEKDMLCGGVRPRSLAPAPKEYLVGNVKISQTVEELANQQVDAILCSCAENLVLSQSGACAALLCVGGQTLQDECKVNYPNGIKHGQIAIIGGGNLKCKHVFLTTLPKYDDNGEKALFDVITEALKLATKRGCKSIAMPAMGSGYLRYPAALVAKVMYDAVGDWAKKNTSSSLTTVKFILFFKDKSTQDAFQDQLRVTHPRTNTRKQRSINVHLVKTLPGSGSCIIIDPNNDSVCTVGKMKVKVYTGDILNETTDAIVNSVGADFSFQGGVSTLLKQKCPVLEKKCQDKAEELYESGVVMTDSFGLKCKKIIHVKFQDTLTGWKRVIEKCLKKASKNKLSSIAFPVLGTGGGYILFAADKIAEMFFEALINFDEGGKNHQLQHVNIVVYHRQPQFIPAIKKGMVKVSRKGPRGMFGRTWDKFIDFGRDVKDIFLPTSGLEYRQASTFSRSQMSQVRIQVYSDSELNITCCITNLEMKLNTVYTSTPLNDDLIAKMSPQEVEEFFKTDLLVECKFKQEEKQILILGTQQNVSRAQHEFHGKLRDRARKESEKKEAEQLCQIVQWHYEEVTAEEIKLTPYDDLINLRMEKAFKNGNRFLELPDSSNDTVYIIDFKNYVEYVSGDEDDSVKIVRKDILKARVGALPEAWDEMQDKENLKRVNMLNLSPEYQQLENIFLTEAKTGPYSNRVPNVQNIKVVKIERIQNKTLYQQYSAKKKLIETKYKGKPNVTIERKVWHGTPYDSVDGICTHGFNRSYCGKNGVWFGHGVYFATNASYSARGWLAAGNQAPPPGTKQYIFYVSVCVGEYVQGNKDMRVLPAKDKSKPTDTYDSAVNNVNNVEEIVIFNDTQAYPDYLITFTT</sequence>
<keyword evidence="4 6" id="KW-0520">NAD</keyword>